<keyword evidence="2" id="KW-1185">Reference proteome</keyword>
<reference evidence="1 2" key="2">
    <citation type="journal article" date="2022" name="Mol. Ecol. Resour.">
        <title>The genomes of chicory, endive, great burdock and yacon provide insights into Asteraceae paleo-polyploidization history and plant inulin production.</title>
        <authorList>
            <person name="Fan W."/>
            <person name="Wang S."/>
            <person name="Wang H."/>
            <person name="Wang A."/>
            <person name="Jiang F."/>
            <person name="Liu H."/>
            <person name="Zhao H."/>
            <person name="Xu D."/>
            <person name="Zhang Y."/>
        </authorList>
    </citation>
    <scope>NUCLEOTIDE SEQUENCE [LARGE SCALE GENOMIC DNA]</scope>
    <source>
        <strain evidence="2">cv. Punajuju</strain>
        <tissue evidence="1">Leaves</tissue>
    </source>
</reference>
<gene>
    <name evidence="1" type="ORF">L2E82_38508</name>
</gene>
<protein>
    <submittedName>
        <fullName evidence="1">Uncharacterized protein</fullName>
    </submittedName>
</protein>
<sequence length="182" mass="20476">MKAYDEGRPLEKQDLVEWAIPLLECEANLGMIMDPHLQHDDYPPKGVFKFAELVSNCLQPTEGNRPSMEKILQRSLVSLSDFMGESDTVTLMLYAHGRGGPAVVEDPSTKARTGLFELMSDHSRPPGLLRLNFLDLGPTFNWALDGAFYALAETHILPPWVNYDSYNFHNLSPILLVYKIAI</sequence>
<evidence type="ECO:0000313" key="1">
    <source>
        <dbReference type="EMBL" id="KAI3708927.1"/>
    </source>
</evidence>
<evidence type="ECO:0000313" key="2">
    <source>
        <dbReference type="Proteomes" id="UP001055811"/>
    </source>
</evidence>
<reference evidence="2" key="1">
    <citation type="journal article" date="2022" name="Mol. Ecol. Resour.">
        <title>The genomes of chicory, endive, great burdock and yacon provide insights into Asteraceae palaeo-polyploidization history and plant inulin production.</title>
        <authorList>
            <person name="Fan W."/>
            <person name="Wang S."/>
            <person name="Wang H."/>
            <person name="Wang A."/>
            <person name="Jiang F."/>
            <person name="Liu H."/>
            <person name="Zhao H."/>
            <person name="Xu D."/>
            <person name="Zhang Y."/>
        </authorList>
    </citation>
    <scope>NUCLEOTIDE SEQUENCE [LARGE SCALE GENOMIC DNA]</scope>
    <source>
        <strain evidence="2">cv. Punajuju</strain>
    </source>
</reference>
<comment type="caution">
    <text evidence="1">The sequence shown here is derived from an EMBL/GenBank/DDBJ whole genome shotgun (WGS) entry which is preliminary data.</text>
</comment>
<proteinExistence type="predicted"/>
<name>A0ACB9AGE5_CICIN</name>
<organism evidence="1 2">
    <name type="scientific">Cichorium intybus</name>
    <name type="common">Chicory</name>
    <dbReference type="NCBI Taxonomy" id="13427"/>
    <lineage>
        <taxon>Eukaryota</taxon>
        <taxon>Viridiplantae</taxon>
        <taxon>Streptophyta</taxon>
        <taxon>Embryophyta</taxon>
        <taxon>Tracheophyta</taxon>
        <taxon>Spermatophyta</taxon>
        <taxon>Magnoliopsida</taxon>
        <taxon>eudicotyledons</taxon>
        <taxon>Gunneridae</taxon>
        <taxon>Pentapetalae</taxon>
        <taxon>asterids</taxon>
        <taxon>campanulids</taxon>
        <taxon>Asterales</taxon>
        <taxon>Asteraceae</taxon>
        <taxon>Cichorioideae</taxon>
        <taxon>Cichorieae</taxon>
        <taxon>Cichoriinae</taxon>
        <taxon>Cichorium</taxon>
    </lineage>
</organism>
<dbReference type="EMBL" id="CM042015">
    <property type="protein sequence ID" value="KAI3708927.1"/>
    <property type="molecule type" value="Genomic_DNA"/>
</dbReference>
<accession>A0ACB9AGE5</accession>
<dbReference type="Proteomes" id="UP001055811">
    <property type="component" value="Linkage Group LG07"/>
</dbReference>